<accession>A0A493T1G2</accession>
<dbReference type="GO" id="GO:0007127">
    <property type="term" value="P:meiosis I"/>
    <property type="evidence" value="ECO:0007669"/>
    <property type="project" value="TreeGrafter"/>
</dbReference>
<dbReference type="GeneTree" id="ENSGT00390000002077"/>
<protein>
    <recommendedName>
        <fullName evidence="3">Meiosis inhibitor 1</fullName>
    </recommendedName>
</protein>
<dbReference type="PANTHER" id="PTHR12044:SF14">
    <property type="entry name" value="MEIOTIC DOUBLE-STRANDED BREAK FORMATION PROTEIN 1"/>
    <property type="match status" value="1"/>
</dbReference>
<dbReference type="Proteomes" id="UP000016666">
    <property type="component" value="Chromosome 1"/>
</dbReference>
<evidence type="ECO:0008006" key="3">
    <source>
        <dbReference type="Google" id="ProtNLM"/>
    </source>
</evidence>
<organism evidence="1 2">
    <name type="scientific">Anas platyrhynchos platyrhynchos</name>
    <name type="common">Northern mallard</name>
    <dbReference type="NCBI Taxonomy" id="8840"/>
    <lineage>
        <taxon>Eukaryota</taxon>
        <taxon>Metazoa</taxon>
        <taxon>Chordata</taxon>
        <taxon>Craniata</taxon>
        <taxon>Vertebrata</taxon>
        <taxon>Euteleostomi</taxon>
        <taxon>Archelosauria</taxon>
        <taxon>Archosauria</taxon>
        <taxon>Dinosauria</taxon>
        <taxon>Saurischia</taxon>
        <taxon>Theropoda</taxon>
        <taxon>Coelurosauria</taxon>
        <taxon>Aves</taxon>
        <taxon>Neognathae</taxon>
        <taxon>Galloanserae</taxon>
        <taxon>Anseriformes</taxon>
        <taxon>Anatidae</taxon>
        <taxon>Anatinae</taxon>
        <taxon>Anas</taxon>
    </lineage>
</organism>
<dbReference type="PANTHER" id="PTHR12044">
    <property type="entry name" value="BCL2 INTERACTING MEDIATOR OF CELL DEATH"/>
    <property type="match status" value="1"/>
</dbReference>
<keyword evidence="2" id="KW-1185">Reference proteome</keyword>
<name>A0A493T1G2_ANAPP</name>
<proteinExistence type="predicted"/>
<evidence type="ECO:0000313" key="1">
    <source>
        <dbReference type="Ensembl" id="ENSAPLP00000019505.1"/>
    </source>
</evidence>
<sequence length="206" mass="22860">MKAVIFQCCMFFRACHFMNFPLAIAFDCLYFLLCCSSSPSPPPSLGFQKDLLLSQAVVACLETLLEYLYVKNQDVALHVASQPWHRFLLLTLLNGGQKSVLQPEILRLVTLFVRYQSSNVISQKEISLILREAAEANLPELPEATSRALHLFLRQVQSSHCQMEAVEAGTVQTLLEHLSGQRSTCAKHQDIVCLGGVAVSLAHIGD</sequence>
<reference evidence="1" key="3">
    <citation type="submission" date="2025-09" db="UniProtKB">
        <authorList>
            <consortium name="Ensembl"/>
        </authorList>
    </citation>
    <scope>IDENTIFICATION</scope>
</reference>
<dbReference type="AlphaFoldDB" id="A0A493T1G2"/>
<reference evidence="1 2" key="1">
    <citation type="submission" date="2017-10" db="EMBL/GenBank/DDBJ databases">
        <title>A new Pekin duck reference genome.</title>
        <authorList>
            <person name="Hou Z.-C."/>
            <person name="Zhou Z.-K."/>
            <person name="Zhu F."/>
            <person name="Hou S.-S."/>
        </authorList>
    </citation>
    <scope>NUCLEOTIDE SEQUENCE [LARGE SCALE GENOMIC DNA]</scope>
</reference>
<reference evidence="1" key="2">
    <citation type="submission" date="2025-08" db="UniProtKB">
        <authorList>
            <consortium name="Ensembl"/>
        </authorList>
    </citation>
    <scope>IDENTIFICATION</scope>
</reference>
<evidence type="ECO:0000313" key="2">
    <source>
        <dbReference type="Proteomes" id="UP000016666"/>
    </source>
</evidence>
<dbReference type="Ensembl" id="ENSAPLT00000045376.1">
    <property type="protein sequence ID" value="ENSAPLP00000019505.1"/>
    <property type="gene ID" value="ENSAPLG00000020731.1"/>
</dbReference>
<dbReference type="InterPro" id="IPR052133">
    <property type="entry name" value="Immune_Signaling-Apoptosis_Reg"/>
</dbReference>